<keyword evidence="2" id="KW-1185">Reference proteome</keyword>
<dbReference type="EMBL" id="CAJVPK010000183">
    <property type="protein sequence ID" value="CAG8468826.1"/>
    <property type="molecule type" value="Genomic_DNA"/>
</dbReference>
<evidence type="ECO:0000313" key="1">
    <source>
        <dbReference type="EMBL" id="CAG8468826.1"/>
    </source>
</evidence>
<evidence type="ECO:0000313" key="2">
    <source>
        <dbReference type="Proteomes" id="UP000789706"/>
    </source>
</evidence>
<name>A0A9N8VYI9_9GLOM</name>
<protein>
    <submittedName>
        <fullName evidence="1">11166_t:CDS:1</fullName>
    </submittedName>
</protein>
<organism evidence="1 2">
    <name type="scientific">Diversispora eburnea</name>
    <dbReference type="NCBI Taxonomy" id="1213867"/>
    <lineage>
        <taxon>Eukaryota</taxon>
        <taxon>Fungi</taxon>
        <taxon>Fungi incertae sedis</taxon>
        <taxon>Mucoromycota</taxon>
        <taxon>Glomeromycotina</taxon>
        <taxon>Glomeromycetes</taxon>
        <taxon>Diversisporales</taxon>
        <taxon>Diversisporaceae</taxon>
        <taxon>Diversispora</taxon>
    </lineage>
</organism>
<comment type="caution">
    <text evidence="1">The sequence shown here is derived from an EMBL/GenBank/DDBJ whole genome shotgun (WGS) entry which is preliminary data.</text>
</comment>
<dbReference type="SUPFAM" id="SSF54277">
    <property type="entry name" value="CAD &amp; PB1 domains"/>
    <property type="match status" value="1"/>
</dbReference>
<proteinExistence type="predicted"/>
<dbReference type="AlphaFoldDB" id="A0A9N8VYI9"/>
<reference evidence="1" key="1">
    <citation type="submission" date="2021-06" db="EMBL/GenBank/DDBJ databases">
        <authorList>
            <person name="Kallberg Y."/>
            <person name="Tangrot J."/>
            <person name="Rosling A."/>
        </authorList>
    </citation>
    <scope>NUCLEOTIDE SEQUENCE</scope>
    <source>
        <strain evidence="1">AZ414A</strain>
    </source>
</reference>
<gene>
    <name evidence="1" type="ORF">DEBURN_LOCUS3057</name>
</gene>
<dbReference type="OrthoDB" id="2376055at2759"/>
<sequence length="230" mass="26672">MEFEQITATSINNNNVKNTTTQFFKVYIRICQFSKSSDQYPGSTIIRSKNSKDLAFYFKFNEETISICLNSMKDEMVIPLNQLYLRREESKVTFKKNKDPTGGLLAGTHSILLTPYNECCPEVLFIIEAGINKLWFDRFGIVNELKLSANSPSLSISCYLPHQTRALLLFPKNENFFHFVVYIKGRFKYPLKRLKYKTRKGDIVSLNDEKDWELAKGSAITKNNIEIYIE</sequence>
<accession>A0A9N8VYI9</accession>
<dbReference type="Proteomes" id="UP000789706">
    <property type="component" value="Unassembled WGS sequence"/>
</dbReference>